<dbReference type="RefSeq" id="XP_028873348.1">
    <property type="nucleotide sequence ID" value="XM_029017550.1"/>
</dbReference>
<dbReference type="InterPro" id="IPR016527">
    <property type="entry name" value="ORC4"/>
</dbReference>
<dbReference type="InterPro" id="IPR027417">
    <property type="entry name" value="P-loop_NTPase"/>
</dbReference>
<reference evidence="2 3" key="1">
    <citation type="submission" date="2016-10" db="EMBL/GenBank/DDBJ databases">
        <title>Reductive evolution of mitochondrial metabolism and differential evolution of invasion-related proteins in Cryptosporidium.</title>
        <authorList>
            <person name="Liu S."/>
            <person name="Roellig D.M."/>
            <person name="Guo Y."/>
            <person name="Li N."/>
            <person name="Frace M.A."/>
            <person name="Tang K."/>
            <person name="Zhang L."/>
            <person name="Feng Y."/>
            <person name="Xiao L."/>
        </authorList>
    </citation>
    <scope>NUCLEOTIDE SEQUENCE [LARGE SCALE GENOMIC DNA]</scope>
    <source>
        <strain evidence="2">39726</strain>
    </source>
</reference>
<organism evidence="2 3">
    <name type="scientific">Cryptosporidium ubiquitum</name>
    <dbReference type="NCBI Taxonomy" id="857276"/>
    <lineage>
        <taxon>Eukaryota</taxon>
        <taxon>Sar</taxon>
        <taxon>Alveolata</taxon>
        <taxon>Apicomplexa</taxon>
        <taxon>Conoidasida</taxon>
        <taxon>Coccidia</taxon>
        <taxon>Eucoccidiorida</taxon>
        <taxon>Eimeriorina</taxon>
        <taxon>Cryptosporidiidae</taxon>
        <taxon>Cryptosporidium</taxon>
    </lineage>
</organism>
<protein>
    <submittedName>
        <fullName evidence="2">Origin recognition complex 4 like AAA+ ATPase</fullName>
    </submittedName>
</protein>
<sequence length="611" mass="70278">MRKYRCRELTKFINRLLVPFLDSKDSVNGFVITHICLLIGISIPIFKEFLLKKDVKDFDIVSATLGIATVGVGDAFSAIFGILFGRICLPGNKDKTLIGMFAFFISTYSYLQLTCFFSASKYSLSKLYVISFFSSLLEAYSHYIDNATIPENSLAENQISRSHNYSAVPNQLENILDQIVINSTSRSCILIGKPCTGKTKLIYSYFNKKKTENISNELIIIHLNCLNYDDNTLLSALLERINEQFPMHRKLFSGHQKISILKEKLLGLSKCGYTIVLVLDNCEPIIVGSSNASHLNSNITGYSSRQFALYTLVDIMHSSEINLILILSTSMFDLPDFFEKRVKSRMSQRRILLEELVNFKKQDKVRNALLKAEELLKIDKKSISEIEELNVDSYNDSVTSLFSYLLDENKESREILKYWEFLVDFEMESEILSNLLYQFLLLTPFCSIKEFMKIFSISNKKNIQKTRNEFRLLKQGVKVQECMKLRRFESLSIIQHTILVAIIKLISMGIKNITFKKIIYELNSLKNHISVQSNLSGLNLNHTEESYKSSFLMMVKMGVIEPAYNIKGNVSYNTMSTTPVKFTQHKLYNESIRLFNIPTVLQYWLKNNILK</sequence>
<gene>
    <name evidence="2" type="ORF">cubi_00536</name>
</gene>
<dbReference type="PANTHER" id="PTHR12087">
    <property type="entry name" value="ORIGIN RECOGNITION COMPLEX SUBUNIT 4"/>
    <property type="match status" value="1"/>
</dbReference>
<dbReference type="GeneID" id="39977329"/>
<keyword evidence="1" id="KW-0472">Membrane</keyword>
<dbReference type="PANTHER" id="PTHR12087:SF0">
    <property type="entry name" value="ORIGIN RECOGNITION COMPLEX SUBUNIT 4"/>
    <property type="match status" value="1"/>
</dbReference>
<dbReference type="Gene3D" id="3.40.50.300">
    <property type="entry name" value="P-loop containing nucleotide triphosphate hydrolases"/>
    <property type="match status" value="1"/>
</dbReference>
<dbReference type="GO" id="GO:0005664">
    <property type="term" value="C:nuclear origin of replication recognition complex"/>
    <property type="evidence" value="ECO:0007669"/>
    <property type="project" value="TreeGrafter"/>
</dbReference>
<name>A0A1J4MBX9_9CRYT</name>
<dbReference type="VEuPathDB" id="CryptoDB:cubi_00536"/>
<comment type="caution">
    <text evidence="2">The sequence shown here is derived from an EMBL/GenBank/DDBJ whole genome shotgun (WGS) entry which is preliminary data.</text>
</comment>
<feature type="transmembrane region" description="Helical" evidence="1">
    <location>
        <begin position="96"/>
        <end position="117"/>
    </location>
</feature>
<evidence type="ECO:0000256" key="1">
    <source>
        <dbReference type="SAM" id="Phobius"/>
    </source>
</evidence>
<dbReference type="Proteomes" id="UP000186176">
    <property type="component" value="Unassembled WGS sequence"/>
</dbReference>
<proteinExistence type="predicted"/>
<feature type="transmembrane region" description="Helical" evidence="1">
    <location>
        <begin position="58"/>
        <end position="84"/>
    </location>
</feature>
<dbReference type="OrthoDB" id="343623at2759"/>
<keyword evidence="1" id="KW-1133">Transmembrane helix</keyword>
<keyword evidence="3" id="KW-1185">Reference proteome</keyword>
<keyword evidence="1" id="KW-0812">Transmembrane</keyword>
<dbReference type="GO" id="GO:0003688">
    <property type="term" value="F:DNA replication origin binding"/>
    <property type="evidence" value="ECO:0007669"/>
    <property type="project" value="TreeGrafter"/>
</dbReference>
<evidence type="ECO:0000313" key="3">
    <source>
        <dbReference type="Proteomes" id="UP000186176"/>
    </source>
</evidence>
<accession>A0A1J4MBX9</accession>
<evidence type="ECO:0000313" key="2">
    <source>
        <dbReference type="EMBL" id="OII71729.1"/>
    </source>
</evidence>
<feature type="transmembrane region" description="Helical" evidence="1">
    <location>
        <begin position="27"/>
        <end position="46"/>
    </location>
</feature>
<dbReference type="GO" id="GO:0006270">
    <property type="term" value="P:DNA replication initiation"/>
    <property type="evidence" value="ECO:0007669"/>
    <property type="project" value="TreeGrafter"/>
</dbReference>
<dbReference type="SUPFAM" id="SSF52540">
    <property type="entry name" value="P-loop containing nucleoside triphosphate hydrolases"/>
    <property type="match status" value="1"/>
</dbReference>
<dbReference type="EMBL" id="LRBP01000027">
    <property type="protein sequence ID" value="OII71729.1"/>
    <property type="molecule type" value="Genomic_DNA"/>
</dbReference>
<dbReference type="AlphaFoldDB" id="A0A1J4MBX9"/>